<feature type="domain" description="Integrase catalytic" evidence="1">
    <location>
        <begin position="29"/>
        <end position="191"/>
    </location>
</feature>
<dbReference type="InterPro" id="IPR001584">
    <property type="entry name" value="Integrase_cat-core"/>
</dbReference>
<evidence type="ECO:0000313" key="2">
    <source>
        <dbReference type="Proteomes" id="UP000515154"/>
    </source>
</evidence>
<protein>
    <submittedName>
        <fullName evidence="3">Uncharacterized protein LOC115213228</fullName>
    </submittedName>
</protein>
<dbReference type="PANTHER" id="PTHR37984:SF5">
    <property type="entry name" value="PROTEIN NYNRIN-LIKE"/>
    <property type="match status" value="1"/>
</dbReference>
<proteinExistence type="predicted"/>
<dbReference type="Proteomes" id="UP000515154">
    <property type="component" value="Linkage group LG6"/>
</dbReference>
<dbReference type="InterPro" id="IPR050951">
    <property type="entry name" value="Retrovirus_Pol_polyprotein"/>
</dbReference>
<sequence length="207" mass="23749">MCKCVSLRVHERVRCQKVSPVHKINVGELHPVPVPNEMMAQIGVNITNSPKTDDSYCCIVVAMDYFSKWLEVRPLKDHTAETVVKCHFEDVICRHGCIKILINDQGREFVNRVSAELHKLTATQQHITSAYHLQASGLVERQNRTIKYAFINSFEDRGNWVECLPAVLFAYQTTKHSSTHFTPLNYSTTHLPKIRTVLEMVNLYPEN</sequence>
<gene>
    <name evidence="3" type="primary">LOC115213228</name>
</gene>
<organism evidence="2 3">
    <name type="scientific">Octopus sinensis</name>
    <name type="common">East Asian common octopus</name>
    <dbReference type="NCBI Taxonomy" id="2607531"/>
    <lineage>
        <taxon>Eukaryota</taxon>
        <taxon>Metazoa</taxon>
        <taxon>Spiralia</taxon>
        <taxon>Lophotrochozoa</taxon>
        <taxon>Mollusca</taxon>
        <taxon>Cephalopoda</taxon>
        <taxon>Coleoidea</taxon>
        <taxon>Octopodiformes</taxon>
        <taxon>Octopoda</taxon>
        <taxon>Incirrata</taxon>
        <taxon>Octopodidae</taxon>
        <taxon>Octopus</taxon>
    </lineage>
</organism>
<dbReference type="Pfam" id="PF00665">
    <property type="entry name" value="rve"/>
    <property type="match status" value="1"/>
</dbReference>
<evidence type="ECO:0000259" key="1">
    <source>
        <dbReference type="PROSITE" id="PS50994"/>
    </source>
</evidence>
<dbReference type="Gene3D" id="3.30.420.10">
    <property type="entry name" value="Ribonuclease H-like superfamily/Ribonuclease H"/>
    <property type="match status" value="1"/>
</dbReference>
<dbReference type="RefSeq" id="XP_029638023.1">
    <property type="nucleotide sequence ID" value="XM_029782163.1"/>
</dbReference>
<evidence type="ECO:0000313" key="3">
    <source>
        <dbReference type="RefSeq" id="XP_029638023.1"/>
    </source>
</evidence>
<dbReference type="PANTHER" id="PTHR37984">
    <property type="entry name" value="PROTEIN CBG26694"/>
    <property type="match status" value="1"/>
</dbReference>
<dbReference type="SUPFAM" id="SSF53098">
    <property type="entry name" value="Ribonuclease H-like"/>
    <property type="match status" value="1"/>
</dbReference>
<dbReference type="InterPro" id="IPR036397">
    <property type="entry name" value="RNaseH_sf"/>
</dbReference>
<dbReference type="PROSITE" id="PS50994">
    <property type="entry name" value="INTEGRASE"/>
    <property type="match status" value="1"/>
</dbReference>
<name>A0A6P7SJ55_9MOLL</name>
<dbReference type="KEGG" id="osn:115213228"/>
<dbReference type="GO" id="GO:0015074">
    <property type="term" value="P:DNA integration"/>
    <property type="evidence" value="ECO:0007669"/>
    <property type="project" value="InterPro"/>
</dbReference>
<dbReference type="GO" id="GO:0003676">
    <property type="term" value="F:nucleic acid binding"/>
    <property type="evidence" value="ECO:0007669"/>
    <property type="project" value="InterPro"/>
</dbReference>
<dbReference type="AlphaFoldDB" id="A0A6P7SJ55"/>
<reference evidence="3" key="1">
    <citation type="submission" date="2025-08" db="UniProtKB">
        <authorList>
            <consortium name="RefSeq"/>
        </authorList>
    </citation>
    <scope>IDENTIFICATION</scope>
</reference>
<accession>A0A6P7SJ55</accession>
<dbReference type="InterPro" id="IPR012337">
    <property type="entry name" value="RNaseH-like_sf"/>
</dbReference>
<keyword evidence="2" id="KW-1185">Reference proteome</keyword>